<dbReference type="Gene3D" id="2.60.120.260">
    <property type="entry name" value="Galactose-binding domain-like"/>
    <property type="match status" value="1"/>
</dbReference>
<dbReference type="EMBL" id="DS547092">
    <property type="protein sequence ID" value="EDR13888.1"/>
    <property type="molecule type" value="Genomic_DNA"/>
</dbReference>
<feature type="compositionally biased region" description="Low complexity" evidence="1">
    <location>
        <begin position="375"/>
        <end position="400"/>
    </location>
</feature>
<keyword evidence="2" id="KW-0812">Transmembrane</keyword>
<name>B0CTB9_LACBS</name>
<feature type="region of interest" description="Disordered" evidence="1">
    <location>
        <begin position="351"/>
        <end position="433"/>
    </location>
</feature>
<dbReference type="AlphaFoldDB" id="B0CTB9"/>
<gene>
    <name evidence="3" type="ORF">LACBIDRAFT_305058</name>
</gene>
<dbReference type="Proteomes" id="UP000001194">
    <property type="component" value="Unassembled WGS sequence"/>
</dbReference>
<feature type="transmembrane region" description="Helical" evidence="2">
    <location>
        <begin position="296"/>
        <end position="320"/>
    </location>
</feature>
<feature type="compositionally biased region" description="Polar residues" evidence="1">
    <location>
        <begin position="351"/>
        <end position="365"/>
    </location>
</feature>
<dbReference type="STRING" id="486041.B0CTB9"/>
<keyword evidence="4" id="KW-1185">Reference proteome</keyword>
<organism evidence="4">
    <name type="scientific">Laccaria bicolor (strain S238N-H82 / ATCC MYA-4686)</name>
    <name type="common">Bicoloured deceiver</name>
    <name type="synonym">Laccaria laccata var. bicolor</name>
    <dbReference type="NCBI Taxonomy" id="486041"/>
    <lineage>
        <taxon>Eukaryota</taxon>
        <taxon>Fungi</taxon>
        <taxon>Dikarya</taxon>
        <taxon>Basidiomycota</taxon>
        <taxon>Agaricomycotina</taxon>
        <taxon>Agaricomycetes</taxon>
        <taxon>Agaricomycetidae</taxon>
        <taxon>Agaricales</taxon>
        <taxon>Agaricineae</taxon>
        <taxon>Hydnangiaceae</taxon>
        <taxon>Laccaria</taxon>
    </lineage>
</organism>
<accession>B0CTB9</accession>
<evidence type="ECO:0000256" key="2">
    <source>
        <dbReference type="SAM" id="Phobius"/>
    </source>
</evidence>
<dbReference type="InParanoid" id="B0CTB9"/>
<dbReference type="OrthoDB" id="3052647at2759"/>
<keyword evidence="2" id="KW-1133">Transmembrane helix</keyword>
<dbReference type="KEGG" id="lbc:LACBIDRAFT_305058"/>
<evidence type="ECO:0000313" key="3">
    <source>
        <dbReference type="EMBL" id="EDR13888.1"/>
    </source>
</evidence>
<proteinExistence type="predicted"/>
<dbReference type="HOGENOM" id="CLU_036313_2_0_1"/>
<evidence type="ECO:0000313" key="4">
    <source>
        <dbReference type="Proteomes" id="UP000001194"/>
    </source>
</evidence>
<reference evidence="3 4" key="1">
    <citation type="journal article" date="2008" name="Nature">
        <title>The genome of Laccaria bicolor provides insights into mycorrhizal symbiosis.</title>
        <authorList>
            <person name="Martin F."/>
            <person name="Aerts A."/>
            <person name="Ahren D."/>
            <person name="Brun A."/>
            <person name="Danchin E.G.J."/>
            <person name="Duchaussoy F."/>
            <person name="Gibon J."/>
            <person name="Kohler A."/>
            <person name="Lindquist E."/>
            <person name="Pereda V."/>
            <person name="Salamov A."/>
            <person name="Shapiro H.J."/>
            <person name="Wuyts J."/>
            <person name="Blaudez D."/>
            <person name="Buee M."/>
            <person name="Brokstein P."/>
            <person name="Canbaeck B."/>
            <person name="Cohen D."/>
            <person name="Courty P.E."/>
            <person name="Coutinho P.M."/>
            <person name="Delaruelle C."/>
            <person name="Detter J.C."/>
            <person name="Deveau A."/>
            <person name="DiFazio S."/>
            <person name="Duplessis S."/>
            <person name="Fraissinet-Tachet L."/>
            <person name="Lucic E."/>
            <person name="Frey-Klett P."/>
            <person name="Fourrey C."/>
            <person name="Feussner I."/>
            <person name="Gay G."/>
            <person name="Grimwood J."/>
            <person name="Hoegger P.J."/>
            <person name="Jain P."/>
            <person name="Kilaru S."/>
            <person name="Labbe J."/>
            <person name="Lin Y.C."/>
            <person name="Legue V."/>
            <person name="Le Tacon F."/>
            <person name="Marmeisse R."/>
            <person name="Melayah D."/>
            <person name="Montanini B."/>
            <person name="Muratet M."/>
            <person name="Nehls U."/>
            <person name="Niculita-Hirzel H."/>
            <person name="Oudot-Le Secq M.P."/>
            <person name="Peter M."/>
            <person name="Quesneville H."/>
            <person name="Rajashekar B."/>
            <person name="Reich M."/>
            <person name="Rouhier N."/>
            <person name="Schmutz J."/>
            <person name="Yin T."/>
            <person name="Chalot M."/>
            <person name="Henrissat B."/>
            <person name="Kuees U."/>
            <person name="Lucas S."/>
            <person name="Van de Peer Y."/>
            <person name="Podila G.K."/>
            <person name="Polle A."/>
            <person name="Pukkila P.J."/>
            <person name="Richardson P.M."/>
            <person name="Rouze P."/>
            <person name="Sanders I.R."/>
            <person name="Stajich J.E."/>
            <person name="Tunlid A."/>
            <person name="Tuskan G."/>
            <person name="Grigoriev I.V."/>
        </authorList>
    </citation>
    <scope>NUCLEOTIDE SEQUENCE [LARGE SCALE GENOMIC DNA]</scope>
    <source>
        <strain evidence="4">S238N-H82 / ATCC MYA-4686</strain>
    </source>
</reference>
<evidence type="ECO:0000256" key="1">
    <source>
        <dbReference type="SAM" id="MobiDB-lite"/>
    </source>
</evidence>
<dbReference type="CDD" id="cd12087">
    <property type="entry name" value="TM_EGFR-like"/>
    <property type="match status" value="1"/>
</dbReference>
<dbReference type="GeneID" id="6070202"/>
<sequence length="456" mass="48683">MSTRPARWVMVDDTDTSIQYSGPWVQPDASIYDVQGNFGPTYKQSLHGTTGVASLSYAFNGTRAAIYGTTYINNSTGVVDPVWQCFMDGISSGTQVPFPFYENNWVFCQWDSLPDGPHVMSVNATSKGQTFWFDELRYSPTAGASINGGAILFDHRDPDINFDSQWGALGGTANMTSVTGATMTLDFFGTNLTWFAMIPVELPHGPTTATYAVDNNSAVTFTLPGLPNANNGTATQYNQKVFQTTPLPLGNHTLKVVHQGNSSLTPLVLNYLVIQNQTNSAPETISSVHTSKGPPVGAIVGGAIGAVSALVLSIVLFLVIRHRRKRRANANTVVNDNNIVDPFFAAPPSQLDTGSYGTSTTQVLPASQHRRTPLGSFITNTGITTSTSSSGFGSYPTSGSRKGVASPATVASGSDGEPNPPLTTTRRLVHHQDSGIRLPNTEVEEVVDVPPNYTPA</sequence>
<dbReference type="RefSeq" id="XP_001874447.1">
    <property type="nucleotide sequence ID" value="XM_001874412.1"/>
</dbReference>
<protein>
    <submittedName>
        <fullName evidence="3">Predicted protein</fullName>
    </submittedName>
</protein>
<keyword evidence="2" id="KW-0472">Membrane</keyword>